<dbReference type="EMBL" id="MWDQ01000124">
    <property type="protein sequence ID" value="OQB72540.1"/>
    <property type="molecule type" value="Genomic_DNA"/>
</dbReference>
<evidence type="ECO:0000313" key="5">
    <source>
        <dbReference type="EMBL" id="OQB72540.1"/>
    </source>
</evidence>
<dbReference type="EC" id="2.6.1.90" evidence="5"/>
<dbReference type="GO" id="GO:0000271">
    <property type="term" value="P:polysaccharide biosynthetic process"/>
    <property type="evidence" value="ECO:0007669"/>
    <property type="project" value="TreeGrafter"/>
</dbReference>
<keyword evidence="2 3" id="KW-0663">Pyridoxal phosphate</keyword>
<dbReference type="GO" id="GO:0008483">
    <property type="term" value="F:transaminase activity"/>
    <property type="evidence" value="ECO:0007669"/>
    <property type="project" value="UniProtKB-KW"/>
</dbReference>
<evidence type="ECO:0000256" key="2">
    <source>
        <dbReference type="PIRSR" id="PIRSR000390-2"/>
    </source>
</evidence>
<dbReference type="AlphaFoldDB" id="A0A1V6C6U5"/>
<dbReference type="CDD" id="cd00616">
    <property type="entry name" value="AHBA_syn"/>
    <property type="match status" value="1"/>
</dbReference>
<evidence type="ECO:0000256" key="3">
    <source>
        <dbReference type="RuleBase" id="RU004508"/>
    </source>
</evidence>
<dbReference type="Pfam" id="PF01041">
    <property type="entry name" value="DegT_DnrJ_EryC1"/>
    <property type="match status" value="1"/>
</dbReference>
<dbReference type="Gene3D" id="3.40.640.10">
    <property type="entry name" value="Type I PLP-dependent aspartate aminotransferase-like (Major domain)"/>
    <property type="match status" value="1"/>
</dbReference>
<accession>A0A1V6C6U5</accession>
<dbReference type="InterPro" id="IPR000653">
    <property type="entry name" value="DegT/StrS_aminotransferase"/>
</dbReference>
<sequence length="413" mass="46833">MEKLAIEGGKPVRSSPMPPRIMFDENEKKAVMNIIEKSMTGNQALDRYGGIEVDSYEKEFAEFFEMKYATAVSSGTAAIHSALASLNPEPTSEVITSPITDPGAVMPIIFQQCIPVFCDIDYDTLNPSPESLKERITEKTKAIIVVHLAGIPSRIDEICKIAKEHNIFVIEDCAQAHCSKYKGKYVGSFGTLSAFSLMSGKHTTSGGQGGMVLTDDEDLYWNAKRFADRGKPFNSIEPTNLCIGLNYRMTEIEAAIGRQQLKKNLKIAEKRKEIYINLVEFFKKELTAFRILEADENSEPDPWFLFVNVRKDRLNTNNQLLAQVLQAEGIPVAQKYVVPIYQQKWFTEKNTFGKSKLPWSLSDARDIEYEHCCPIAEKALDDHMTLSIHEYYETQEIYDIVEAFKKVEKFFLK</sequence>
<comment type="caution">
    <text evidence="5">The sequence shown here is derived from an EMBL/GenBank/DDBJ whole genome shotgun (WGS) entry which is preliminary data.</text>
</comment>
<dbReference type="GO" id="GO:0030170">
    <property type="term" value="F:pyridoxal phosphate binding"/>
    <property type="evidence" value="ECO:0007669"/>
    <property type="project" value="TreeGrafter"/>
</dbReference>
<dbReference type="Proteomes" id="UP000485562">
    <property type="component" value="Unassembled WGS sequence"/>
</dbReference>
<dbReference type="InterPro" id="IPR015424">
    <property type="entry name" value="PyrdxlP-dep_Trfase"/>
</dbReference>
<proteinExistence type="inferred from homology"/>
<feature type="active site" description="Proton acceptor" evidence="1">
    <location>
        <position position="201"/>
    </location>
</feature>
<keyword evidence="5" id="KW-0808">Transferase</keyword>
<name>A0A1V6C6U5_UNCT6</name>
<protein>
    <submittedName>
        <fullName evidence="5">dTDP-3-amino-3,6-dideoxy-alpha-D-galactopyranose transaminase</fullName>
        <ecNumber evidence="5">2.6.1.90</ecNumber>
    </submittedName>
</protein>
<dbReference type="PIRSF" id="PIRSF000390">
    <property type="entry name" value="PLP_StrS"/>
    <property type="match status" value="1"/>
</dbReference>
<evidence type="ECO:0000256" key="4">
    <source>
        <dbReference type="SAM" id="MobiDB-lite"/>
    </source>
</evidence>
<feature type="modified residue" description="N6-(pyridoxal phosphate)lysine" evidence="2">
    <location>
        <position position="201"/>
    </location>
</feature>
<evidence type="ECO:0000256" key="1">
    <source>
        <dbReference type="PIRSR" id="PIRSR000390-1"/>
    </source>
</evidence>
<reference evidence="5" key="1">
    <citation type="submission" date="2017-02" db="EMBL/GenBank/DDBJ databases">
        <title>Delving into the versatile metabolic prowess of the omnipresent phylum Bacteroidetes.</title>
        <authorList>
            <person name="Nobu M.K."/>
            <person name="Mei R."/>
            <person name="Narihiro T."/>
            <person name="Kuroda K."/>
            <person name="Liu W.-T."/>
        </authorList>
    </citation>
    <scope>NUCLEOTIDE SEQUENCE</scope>
    <source>
        <strain evidence="5">ADurb.Bin131</strain>
    </source>
</reference>
<comment type="similarity">
    <text evidence="3">Belongs to the DegT/DnrJ/EryC1 family.</text>
</comment>
<dbReference type="PANTHER" id="PTHR30244">
    <property type="entry name" value="TRANSAMINASE"/>
    <property type="match status" value="1"/>
</dbReference>
<feature type="region of interest" description="Disordered" evidence="4">
    <location>
        <begin position="1"/>
        <end position="20"/>
    </location>
</feature>
<keyword evidence="5" id="KW-0032">Aminotransferase</keyword>
<dbReference type="InterPro" id="IPR015422">
    <property type="entry name" value="PyrdxlP-dep_Trfase_small"/>
</dbReference>
<gene>
    <name evidence="5" type="primary">fdtB_3</name>
    <name evidence="5" type="ORF">BWX89_01281</name>
</gene>
<dbReference type="PANTHER" id="PTHR30244:SF34">
    <property type="entry name" value="DTDP-4-AMINO-4,6-DIDEOXYGALACTOSE TRANSAMINASE"/>
    <property type="match status" value="1"/>
</dbReference>
<dbReference type="SUPFAM" id="SSF53383">
    <property type="entry name" value="PLP-dependent transferases"/>
    <property type="match status" value="1"/>
</dbReference>
<organism evidence="5">
    <name type="scientific">candidate division TA06 bacterium ADurb.Bin131</name>
    <dbReference type="NCBI Taxonomy" id="1852827"/>
    <lineage>
        <taxon>Bacteria</taxon>
        <taxon>Bacteria division TA06</taxon>
    </lineage>
</organism>
<dbReference type="InterPro" id="IPR015421">
    <property type="entry name" value="PyrdxlP-dep_Trfase_major"/>
</dbReference>
<dbReference type="Gene3D" id="3.90.1150.10">
    <property type="entry name" value="Aspartate Aminotransferase, domain 1"/>
    <property type="match status" value="1"/>
</dbReference>